<organism evidence="1 2">
    <name type="scientific">Stecheria intestinalis</name>
    <dbReference type="NCBI Taxonomy" id="2606630"/>
    <lineage>
        <taxon>Bacteria</taxon>
        <taxon>Bacillati</taxon>
        <taxon>Bacillota</taxon>
        <taxon>Erysipelotrichia</taxon>
        <taxon>Erysipelotrichales</taxon>
        <taxon>Erysipelotrichaceae</taxon>
        <taxon>Stecheria</taxon>
    </lineage>
</organism>
<dbReference type="Proteomes" id="UP000461880">
    <property type="component" value="Unassembled WGS sequence"/>
</dbReference>
<accession>A0A7X2TG46</accession>
<proteinExistence type="predicted"/>
<comment type="caution">
    <text evidence="1">The sequence shown here is derived from an EMBL/GenBank/DDBJ whole genome shotgun (WGS) entry which is preliminary data.</text>
</comment>
<evidence type="ECO:0000313" key="1">
    <source>
        <dbReference type="EMBL" id="MSS59464.1"/>
    </source>
</evidence>
<keyword evidence="2" id="KW-1185">Reference proteome</keyword>
<dbReference type="EMBL" id="VUMN01000033">
    <property type="protein sequence ID" value="MSS59464.1"/>
    <property type="molecule type" value="Genomic_DNA"/>
</dbReference>
<protein>
    <submittedName>
        <fullName evidence="1">Uncharacterized protein</fullName>
    </submittedName>
</protein>
<name>A0A7X2TG46_9FIRM</name>
<evidence type="ECO:0000313" key="2">
    <source>
        <dbReference type="Proteomes" id="UP000461880"/>
    </source>
</evidence>
<dbReference type="AlphaFoldDB" id="A0A7X2TG46"/>
<reference evidence="1 2" key="1">
    <citation type="submission" date="2019-08" db="EMBL/GenBank/DDBJ databases">
        <title>In-depth cultivation of the pig gut microbiome towards novel bacterial diversity and tailored functional studies.</title>
        <authorList>
            <person name="Wylensek D."/>
            <person name="Hitch T.C.A."/>
            <person name="Clavel T."/>
        </authorList>
    </citation>
    <scope>NUCLEOTIDE SEQUENCE [LARGE SCALE GENOMIC DNA]</scope>
    <source>
        <strain evidence="1 2">Oil+RF-744-GAM-WT-6</strain>
    </source>
</reference>
<gene>
    <name evidence="1" type="ORF">FYJ51_11235</name>
</gene>
<sequence>MYRVITIYELSEGTDLSDALECIERQISECMSVPHCEIGADPDKNRVSLIADYETAADAMSWESSRQKRNISFELNEPEETSIRYYREG</sequence>
<dbReference type="RefSeq" id="WP_105304126.1">
    <property type="nucleotide sequence ID" value="NZ_VUMN01000033.1"/>
</dbReference>